<dbReference type="Pfam" id="PF18911">
    <property type="entry name" value="PKD_4"/>
    <property type="match status" value="1"/>
</dbReference>
<accession>A0A1T4MQC7</accession>
<dbReference type="AlphaFoldDB" id="A0A1T4MQC7"/>
<name>A0A1T4MQC7_9PORP</name>
<keyword evidence="8" id="KW-1185">Reference proteome</keyword>
<feature type="chain" id="PRO_5012910825" evidence="5">
    <location>
        <begin position="25"/>
        <end position="571"/>
    </location>
</feature>
<reference evidence="8" key="1">
    <citation type="submission" date="2017-02" db="EMBL/GenBank/DDBJ databases">
        <authorList>
            <person name="Varghese N."/>
            <person name="Submissions S."/>
        </authorList>
    </citation>
    <scope>NUCLEOTIDE SEQUENCE [LARGE SCALE GENOMIC DNA]</scope>
    <source>
        <strain evidence="8">ATCC 51356</strain>
    </source>
</reference>
<feature type="signal peptide" evidence="5">
    <location>
        <begin position="1"/>
        <end position="24"/>
    </location>
</feature>
<evidence type="ECO:0000313" key="8">
    <source>
        <dbReference type="Proteomes" id="UP000190121"/>
    </source>
</evidence>
<organism evidence="7 8">
    <name type="scientific">Porphyromonas circumdentaria</name>
    <dbReference type="NCBI Taxonomy" id="29524"/>
    <lineage>
        <taxon>Bacteria</taxon>
        <taxon>Pseudomonadati</taxon>
        <taxon>Bacteroidota</taxon>
        <taxon>Bacteroidia</taxon>
        <taxon>Bacteroidales</taxon>
        <taxon>Porphyromonadaceae</taxon>
        <taxon>Porphyromonas</taxon>
    </lineage>
</organism>
<dbReference type="SUPFAM" id="SSF52833">
    <property type="entry name" value="Thioredoxin-like"/>
    <property type="match status" value="1"/>
</dbReference>
<dbReference type="NCBIfam" id="NF038128">
    <property type="entry name" value="choice_anch_J"/>
    <property type="match status" value="1"/>
</dbReference>
<evidence type="ECO:0000259" key="6">
    <source>
        <dbReference type="PROSITE" id="PS50093"/>
    </source>
</evidence>
<dbReference type="Proteomes" id="UP000190121">
    <property type="component" value="Unassembled WGS sequence"/>
</dbReference>
<comment type="similarity">
    <text evidence="1">Belongs to the peptidase C25 family.</text>
</comment>
<dbReference type="EMBL" id="FUXE01000007">
    <property type="protein sequence ID" value="SJZ69173.1"/>
    <property type="molecule type" value="Genomic_DNA"/>
</dbReference>
<dbReference type="SUPFAM" id="SSF49299">
    <property type="entry name" value="PKD domain"/>
    <property type="match status" value="1"/>
</dbReference>
<keyword evidence="5" id="KW-0732">Signal</keyword>
<evidence type="ECO:0000256" key="1">
    <source>
        <dbReference type="ARBA" id="ARBA00006067"/>
    </source>
</evidence>
<gene>
    <name evidence="7" type="ORF">SAMN02745171_00867</name>
</gene>
<protein>
    <submittedName>
        <fullName evidence="7">Por secretion system C-terminal sorting domain-containing protein</fullName>
    </submittedName>
</protein>
<dbReference type="CDD" id="cd00146">
    <property type="entry name" value="PKD"/>
    <property type="match status" value="1"/>
</dbReference>
<dbReference type="NCBIfam" id="TIGR04183">
    <property type="entry name" value="Por_Secre_tail"/>
    <property type="match status" value="1"/>
</dbReference>
<evidence type="ECO:0000256" key="2">
    <source>
        <dbReference type="ARBA" id="ARBA00022670"/>
    </source>
</evidence>
<sequence length="571" mass="63527">MKKIYLLLVAALFSFSTACSTAWAQQVQPSSSSRGTKYEDYTWTPLKGNFVATDYKGVQHDIEAYLAEGKCVLIDLSATYCLPCWNIHQGGYLEKYHNLFGPNGTKMQRLVVLWVEVTGAPWAKITDPNRNWAKQHNSAEDVSYAILSEKFMARSLGLPVAYVPSIYMLSPKKEYTEILDSGILYSEERMQDLINACPEVPRPPMEVQANAIDVAYTGEEITWTPSYRSGSPITAFQWEFEGANKSTSSEETASVTWSTPGTYKVKLTLTNAQGATTVERDYTVLDANKITYPILVDAEDGLFPMGWRTWEEDKDQKNWTNIKTDFDRLSLELPESYEGGYNSRLCLVSWSFFPTSGSLSSNGGFNLKGENVEAKNWLVSPPITIPDNAESASISFATGKYFTSAPDKYKLLAATQSFQPTYFTHELKAGEVASANGWKEETIDLMSFKGKTITLAFVHERKGTTSSSTPGSGFLLDDIKIEVKVKTPLLETLAGVEVAVYPTETSDYVTIDLPEGSEIRVFDLMGKLCYKATASASLHTIDVAVWAEGRYFVQVLTEGRARASHSFFVDR</sequence>
<dbReference type="STRING" id="29524.SAMN02745171_00867"/>
<dbReference type="InterPro" id="IPR035986">
    <property type="entry name" value="PKD_dom_sf"/>
</dbReference>
<evidence type="ECO:0000313" key="7">
    <source>
        <dbReference type="EMBL" id="SJZ69173.1"/>
    </source>
</evidence>
<dbReference type="GO" id="GO:0006508">
    <property type="term" value="P:proteolysis"/>
    <property type="evidence" value="ECO:0007669"/>
    <property type="project" value="UniProtKB-KW"/>
</dbReference>
<dbReference type="InterPro" id="IPR000601">
    <property type="entry name" value="PKD_dom"/>
</dbReference>
<evidence type="ECO:0000256" key="4">
    <source>
        <dbReference type="ARBA" id="ARBA00023026"/>
    </source>
</evidence>
<dbReference type="SMART" id="SM00089">
    <property type="entry name" value="PKD"/>
    <property type="match status" value="1"/>
</dbReference>
<keyword evidence="3" id="KW-0788">Thiol protease</keyword>
<dbReference type="InterPro" id="IPR036249">
    <property type="entry name" value="Thioredoxin-like_sf"/>
</dbReference>
<dbReference type="InterPro" id="IPR026444">
    <property type="entry name" value="Secre_tail"/>
</dbReference>
<dbReference type="Gene3D" id="2.60.40.10">
    <property type="entry name" value="Immunoglobulins"/>
    <property type="match status" value="1"/>
</dbReference>
<evidence type="ECO:0000256" key="3">
    <source>
        <dbReference type="ARBA" id="ARBA00022807"/>
    </source>
</evidence>
<dbReference type="OrthoDB" id="1011839at2"/>
<dbReference type="InterPro" id="IPR013783">
    <property type="entry name" value="Ig-like_fold"/>
</dbReference>
<dbReference type="RefSeq" id="WP_078736806.1">
    <property type="nucleotide sequence ID" value="NZ_FUXE01000007.1"/>
</dbReference>
<dbReference type="PROSITE" id="PS51257">
    <property type="entry name" value="PROKAR_LIPOPROTEIN"/>
    <property type="match status" value="1"/>
</dbReference>
<feature type="domain" description="PKD" evidence="6">
    <location>
        <begin position="229"/>
        <end position="284"/>
    </location>
</feature>
<dbReference type="InterPro" id="IPR022409">
    <property type="entry name" value="PKD/Chitinase_dom"/>
</dbReference>
<dbReference type="PROSITE" id="PS50093">
    <property type="entry name" value="PKD"/>
    <property type="match status" value="1"/>
</dbReference>
<keyword evidence="2" id="KW-0645">Protease</keyword>
<dbReference type="Gene3D" id="3.40.30.10">
    <property type="entry name" value="Glutaredoxin"/>
    <property type="match status" value="1"/>
</dbReference>
<dbReference type="GO" id="GO:0008234">
    <property type="term" value="F:cysteine-type peptidase activity"/>
    <property type="evidence" value="ECO:0007669"/>
    <property type="project" value="UniProtKB-KW"/>
</dbReference>
<keyword evidence="4" id="KW-0843">Virulence</keyword>
<proteinExistence type="inferred from homology"/>
<evidence type="ECO:0000256" key="5">
    <source>
        <dbReference type="SAM" id="SignalP"/>
    </source>
</evidence>
<keyword evidence="3" id="KW-0378">Hydrolase</keyword>
<dbReference type="Gene3D" id="2.60.120.200">
    <property type="match status" value="1"/>
</dbReference>